<feature type="transmembrane region" description="Helical" evidence="6">
    <location>
        <begin position="57"/>
        <end position="79"/>
    </location>
</feature>
<dbReference type="GO" id="GO:0005886">
    <property type="term" value="C:plasma membrane"/>
    <property type="evidence" value="ECO:0007669"/>
    <property type="project" value="InterPro"/>
</dbReference>
<dbReference type="GO" id="GO:0008961">
    <property type="term" value="F:phosphatidylglycerol-prolipoprotein diacylglyceryl transferase activity"/>
    <property type="evidence" value="ECO:0007669"/>
    <property type="project" value="InterPro"/>
</dbReference>
<evidence type="ECO:0000256" key="5">
    <source>
        <dbReference type="ARBA" id="ARBA00023136"/>
    </source>
</evidence>
<evidence type="ECO:0000256" key="1">
    <source>
        <dbReference type="ARBA" id="ARBA00022475"/>
    </source>
</evidence>
<evidence type="ECO:0000256" key="4">
    <source>
        <dbReference type="ARBA" id="ARBA00022989"/>
    </source>
</evidence>
<keyword evidence="5 6" id="KW-0472">Membrane</keyword>
<keyword evidence="2 7" id="KW-0808">Transferase</keyword>
<feature type="transmembrane region" description="Helical" evidence="6">
    <location>
        <begin position="198"/>
        <end position="216"/>
    </location>
</feature>
<keyword evidence="7" id="KW-0449">Lipoprotein</keyword>
<feature type="transmembrane region" description="Helical" evidence="6">
    <location>
        <begin position="91"/>
        <end position="112"/>
    </location>
</feature>
<dbReference type="InterPro" id="IPR001640">
    <property type="entry name" value="Lgt"/>
</dbReference>
<gene>
    <name evidence="7" type="ORF">MNBD_GAMMA13-1391</name>
</gene>
<dbReference type="NCBIfam" id="TIGR00544">
    <property type="entry name" value="lgt"/>
    <property type="match status" value="1"/>
</dbReference>
<dbReference type="PROSITE" id="PS01311">
    <property type="entry name" value="LGT"/>
    <property type="match status" value="1"/>
</dbReference>
<dbReference type="GO" id="GO:0042158">
    <property type="term" value="P:lipoprotein biosynthetic process"/>
    <property type="evidence" value="ECO:0007669"/>
    <property type="project" value="InterPro"/>
</dbReference>
<keyword evidence="1" id="KW-1003">Cell membrane</keyword>
<evidence type="ECO:0000313" key="7">
    <source>
        <dbReference type="EMBL" id="VAW82872.1"/>
    </source>
</evidence>
<feature type="transmembrane region" description="Helical" evidence="6">
    <location>
        <begin position="228"/>
        <end position="253"/>
    </location>
</feature>
<reference evidence="7" key="1">
    <citation type="submission" date="2018-06" db="EMBL/GenBank/DDBJ databases">
        <authorList>
            <person name="Zhirakovskaya E."/>
        </authorList>
    </citation>
    <scope>NUCLEOTIDE SEQUENCE</scope>
</reference>
<sequence length="258" mass="29389">MLTYPDISPVAVDFGPVAIHWYGLTYLFGFIAVWWLGGRRARRPDSGWTPDEVADMLFYGALGVILGGRVGYILFYNFNVFIADPLMLLRIWQGGMSFHGGMLGVFVAMWLFGRKTGRTFFQVTDFMAPFVPIGLGAGRIGNFINGELWGRPTELPWGMVFGFVDQQPRHPSMLYEALLEGLLLFIILWLYSSKPRPLRAVSGMFMLFYGLFRFSVEFVRQPDAHLGFIAFDWLTMGHLLSAPMILYGIYLLFKAYSR</sequence>
<name>A0A3B0Z5N1_9ZZZZ</name>
<organism evidence="7">
    <name type="scientific">hydrothermal vent metagenome</name>
    <dbReference type="NCBI Taxonomy" id="652676"/>
    <lineage>
        <taxon>unclassified sequences</taxon>
        <taxon>metagenomes</taxon>
        <taxon>ecological metagenomes</taxon>
    </lineage>
</organism>
<accession>A0A3B0Z5N1</accession>
<dbReference type="AlphaFoldDB" id="A0A3B0Z5N1"/>
<keyword evidence="3 6" id="KW-0812">Transmembrane</keyword>
<dbReference type="PANTHER" id="PTHR30589">
    <property type="entry name" value="PROLIPOPROTEIN DIACYLGLYCERYL TRANSFERASE"/>
    <property type="match status" value="1"/>
</dbReference>
<feature type="transmembrane region" description="Helical" evidence="6">
    <location>
        <begin position="173"/>
        <end position="192"/>
    </location>
</feature>
<evidence type="ECO:0000256" key="6">
    <source>
        <dbReference type="SAM" id="Phobius"/>
    </source>
</evidence>
<keyword evidence="4 6" id="KW-1133">Transmembrane helix</keyword>
<evidence type="ECO:0000256" key="3">
    <source>
        <dbReference type="ARBA" id="ARBA00022692"/>
    </source>
</evidence>
<dbReference type="HAMAP" id="MF_01147">
    <property type="entry name" value="Lgt"/>
    <property type="match status" value="1"/>
</dbReference>
<dbReference type="EMBL" id="UOFK01000334">
    <property type="protein sequence ID" value="VAW82872.1"/>
    <property type="molecule type" value="Genomic_DNA"/>
</dbReference>
<dbReference type="Pfam" id="PF01790">
    <property type="entry name" value="LGT"/>
    <property type="match status" value="1"/>
</dbReference>
<evidence type="ECO:0000256" key="2">
    <source>
        <dbReference type="ARBA" id="ARBA00022679"/>
    </source>
</evidence>
<dbReference type="PANTHER" id="PTHR30589:SF0">
    <property type="entry name" value="PHOSPHATIDYLGLYCEROL--PROLIPOPROTEIN DIACYLGLYCERYL TRANSFERASE"/>
    <property type="match status" value="1"/>
</dbReference>
<protein>
    <submittedName>
        <fullName evidence="7">Prolipoprotein diacylglyceryl transferase</fullName>
    </submittedName>
</protein>
<feature type="transmembrane region" description="Helical" evidence="6">
    <location>
        <begin position="20"/>
        <end position="37"/>
    </location>
</feature>
<proteinExistence type="inferred from homology"/>